<evidence type="ECO:0000256" key="5">
    <source>
        <dbReference type="RuleBase" id="RU003690"/>
    </source>
</evidence>
<dbReference type="PRINTS" id="PR00131">
    <property type="entry name" value="GLHYDRLASE1"/>
</dbReference>
<evidence type="ECO:0000313" key="7">
    <source>
        <dbReference type="EMBL" id="TCU54564.1"/>
    </source>
</evidence>
<dbReference type="RefSeq" id="WP_132225580.1">
    <property type="nucleotide sequence ID" value="NZ_JANKBG010000023.1"/>
</dbReference>
<sequence length="476" mass="54746">MSFPKQFLWGGATAANQFEGGYQEGGRGLANVDICPSGSDRSAIICSHLKTFTCDEHHHYPSHDSVDFYHHYKEDIALMAEMGFKVYRMSIAWTRIFPNGDEEEPNEEGLQFYDAIFRECQKYHIEPLVTIVHFDCPMHLIQTYGGWKNRKMIDFYLRLCKVLFTRYKGIVKYWLPFNEINMILHAPFLGAGLYFEDGDDEERIKYQAAHHELIASALATKLAHEIDPENQIGCMFAAGSVYPYSCHPQDVFEALKKDRESYFFIDIQARGAYPSYAIKELTRKHCMPHMEDDDNAILKKYPVDFISFSYYNSRCVSGQKEPEKLTEGNLFASAKNPYLTYSDWGWPIDPLGLRITLNHVYDRYQKPMFIVENGLGAIDTVKADGTIEDDARISYLREHILAMKAAIEEDGVELMGYTAWGPIDLVSASSGEMKKRYGFVYVDKQDDGSGSMQRIRKKSFYWYKSVIESNGECLIK</sequence>
<comment type="caution">
    <text evidence="7">The sequence shown here is derived from an EMBL/GenBank/DDBJ whole genome shotgun (WGS) entry which is preliminary data.</text>
</comment>
<evidence type="ECO:0000256" key="4">
    <source>
        <dbReference type="PROSITE-ProRule" id="PRU10055"/>
    </source>
</evidence>
<dbReference type="Pfam" id="PF00232">
    <property type="entry name" value="Glyco_hydro_1"/>
    <property type="match status" value="1"/>
</dbReference>
<reference evidence="7 8" key="1">
    <citation type="submission" date="2019-03" db="EMBL/GenBank/DDBJ databases">
        <title>Genomic Encyclopedia of Type Strains, Phase IV (KMG-IV): sequencing the most valuable type-strain genomes for metagenomic binning, comparative biology and taxonomic classification.</title>
        <authorList>
            <person name="Goeker M."/>
        </authorList>
    </citation>
    <scope>NUCLEOTIDE SEQUENCE [LARGE SCALE GENOMIC DNA]</scope>
    <source>
        <strain evidence="7 8">DSM 29481</strain>
    </source>
</reference>
<keyword evidence="3 6" id="KW-0326">Glycosidase</keyword>
<gene>
    <name evidence="7" type="ORF">EDD61_12441</name>
</gene>
<dbReference type="InterPro" id="IPR033132">
    <property type="entry name" value="GH_1_N_CS"/>
</dbReference>
<dbReference type="PANTHER" id="PTHR10353:SF296">
    <property type="entry name" value="6-PHOSPHO-BETA-GLUCOSIDASE"/>
    <property type="match status" value="1"/>
</dbReference>
<evidence type="ECO:0000256" key="3">
    <source>
        <dbReference type="ARBA" id="ARBA00023295"/>
    </source>
</evidence>
<feature type="active site" description="Nucleophile" evidence="4">
    <location>
        <position position="372"/>
    </location>
</feature>
<evidence type="ECO:0000313" key="8">
    <source>
        <dbReference type="Proteomes" id="UP000295773"/>
    </source>
</evidence>
<keyword evidence="8" id="KW-1185">Reference proteome</keyword>
<dbReference type="PROSITE" id="PS00572">
    <property type="entry name" value="GLYCOSYL_HYDROL_F1_1"/>
    <property type="match status" value="1"/>
</dbReference>
<dbReference type="NCBIfam" id="NF007158">
    <property type="entry name" value="PRK09593.1"/>
    <property type="match status" value="1"/>
</dbReference>
<dbReference type="InterPro" id="IPR001360">
    <property type="entry name" value="Glyco_hydro_1"/>
</dbReference>
<keyword evidence="2 6" id="KW-0378">Hydrolase</keyword>
<dbReference type="FunFam" id="3.20.20.80:FF:000004">
    <property type="entry name" value="Beta-glucosidase 6-phospho-beta-glucosidase"/>
    <property type="match status" value="1"/>
</dbReference>
<comment type="similarity">
    <text evidence="1 5">Belongs to the glycosyl hydrolase 1 family.</text>
</comment>
<dbReference type="NCBIfam" id="NF007356">
    <property type="entry name" value="PRK09852.1"/>
    <property type="match status" value="1"/>
</dbReference>
<protein>
    <submittedName>
        <fullName evidence="7">6-phospho-beta-glucosidase</fullName>
    </submittedName>
</protein>
<evidence type="ECO:0000256" key="6">
    <source>
        <dbReference type="RuleBase" id="RU004468"/>
    </source>
</evidence>
<dbReference type="PANTHER" id="PTHR10353">
    <property type="entry name" value="GLYCOSYL HYDROLASE"/>
    <property type="match status" value="1"/>
</dbReference>
<evidence type="ECO:0000256" key="2">
    <source>
        <dbReference type="ARBA" id="ARBA00022801"/>
    </source>
</evidence>
<evidence type="ECO:0000256" key="1">
    <source>
        <dbReference type="ARBA" id="ARBA00010838"/>
    </source>
</evidence>
<dbReference type="SUPFAM" id="SSF51445">
    <property type="entry name" value="(Trans)glycosidases"/>
    <property type="match status" value="1"/>
</dbReference>
<dbReference type="Gene3D" id="3.20.20.80">
    <property type="entry name" value="Glycosidases"/>
    <property type="match status" value="1"/>
</dbReference>
<dbReference type="GO" id="GO:0005829">
    <property type="term" value="C:cytosol"/>
    <property type="evidence" value="ECO:0007669"/>
    <property type="project" value="TreeGrafter"/>
</dbReference>
<proteinExistence type="inferred from homology"/>
<dbReference type="InterPro" id="IPR017853">
    <property type="entry name" value="GH"/>
</dbReference>
<dbReference type="PROSITE" id="PS00653">
    <property type="entry name" value="GLYCOSYL_HYDROL_F1_2"/>
    <property type="match status" value="1"/>
</dbReference>
<organism evidence="7 8">
    <name type="scientific">Longicatena caecimuris</name>
    <dbReference type="NCBI Taxonomy" id="1796635"/>
    <lineage>
        <taxon>Bacteria</taxon>
        <taxon>Bacillati</taxon>
        <taxon>Bacillota</taxon>
        <taxon>Erysipelotrichia</taxon>
        <taxon>Erysipelotrichales</taxon>
        <taxon>Erysipelotrichaceae</taxon>
        <taxon>Longicatena</taxon>
    </lineage>
</organism>
<dbReference type="InterPro" id="IPR018120">
    <property type="entry name" value="Glyco_hydro_1_AS"/>
</dbReference>
<dbReference type="GO" id="GO:0008422">
    <property type="term" value="F:beta-glucosidase activity"/>
    <property type="evidence" value="ECO:0007669"/>
    <property type="project" value="TreeGrafter"/>
</dbReference>
<dbReference type="EMBL" id="SMBP01000024">
    <property type="protein sequence ID" value="TCU54564.1"/>
    <property type="molecule type" value="Genomic_DNA"/>
</dbReference>
<name>A0A4R3T0U3_9FIRM</name>
<dbReference type="GO" id="GO:0016052">
    <property type="term" value="P:carbohydrate catabolic process"/>
    <property type="evidence" value="ECO:0007669"/>
    <property type="project" value="TreeGrafter"/>
</dbReference>
<dbReference type="Proteomes" id="UP000295773">
    <property type="component" value="Unassembled WGS sequence"/>
</dbReference>
<dbReference type="AlphaFoldDB" id="A0A4R3T0U3"/>
<accession>A0A4R3T0U3</accession>